<dbReference type="Proteomes" id="UP000503166">
    <property type="component" value="Plasmid p_CNU_G2"/>
</dbReference>
<proteinExistence type="predicted"/>
<feature type="domain" description="Tyr recombinase" evidence="2">
    <location>
        <begin position="149"/>
        <end position="331"/>
    </location>
</feature>
<dbReference type="Pfam" id="PF00589">
    <property type="entry name" value="Phage_integrase"/>
    <property type="match status" value="1"/>
</dbReference>
<dbReference type="EMBL" id="CP046920">
    <property type="protein sequence ID" value="QIM47391.1"/>
    <property type="molecule type" value="Genomic_DNA"/>
</dbReference>
<accession>A0A6G8I2Z1</accession>
<dbReference type="PROSITE" id="PS51898">
    <property type="entry name" value="TYR_RECOMBINASE"/>
    <property type="match status" value="1"/>
</dbReference>
<keyword evidence="3" id="KW-0614">Plasmid</keyword>
<reference evidence="3 4" key="1">
    <citation type="submission" date="2019-12" db="EMBL/GenBank/DDBJ databases">
        <title>Complete genome sequence of Streptococcus sp. CNU G2 isolated frome Bos taurus coreanae.</title>
        <authorList>
            <person name="Park S.Y."/>
            <person name="Kim J.H."/>
            <person name="Seo S.W."/>
        </authorList>
    </citation>
    <scope>NUCLEOTIDE SEQUENCE [LARGE SCALE GENOMIC DNA]</scope>
    <source>
        <strain evidence="3 4">CNU G2</strain>
        <plasmid evidence="4">p_cnu_g2</plasmid>
    </source>
</reference>
<evidence type="ECO:0000313" key="3">
    <source>
        <dbReference type="EMBL" id="QIM47391.1"/>
    </source>
</evidence>
<evidence type="ECO:0000259" key="2">
    <source>
        <dbReference type="PROSITE" id="PS51898"/>
    </source>
</evidence>
<evidence type="ECO:0000256" key="1">
    <source>
        <dbReference type="ARBA" id="ARBA00023172"/>
    </source>
</evidence>
<dbReference type="SUPFAM" id="SSF56349">
    <property type="entry name" value="DNA breaking-rejoining enzymes"/>
    <property type="match status" value="1"/>
</dbReference>
<dbReference type="KEGG" id="srum:GPZ88_09955"/>
<name>A0A6G8I2Z1_9STRE</name>
<gene>
    <name evidence="3" type="ORF">GPZ88_09955</name>
</gene>
<dbReference type="CDD" id="cd00397">
    <property type="entry name" value="DNA_BRE_C"/>
    <property type="match status" value="1"/>
</dbReference>
<dbReference type="InterPro" id="IPR011010">
    <property type="entry name" value="DNA_brk_join_enz"/>
</dbReference>
<dbReference type="GO" id="GO:0015074">
    <property type="term" value="P:DNA integration"/>
    <property type="evidence" value="ECO:0007669"/>
    <property type="project" value="InterPro"/>
</dbReference>
<dbReference type="Gene3D" id="1.10.443.10">
    <property type="entry name" value="Intergrase catalytic core"/>
    <property type="match status" value="1"/>
</dbReference>
<organism evidence="3 4">
    <name type="scientific">Streptococcus ruminicola</name>
    <dbReference type="NCBI Taxonomy" id="2686210"/>
    <lineage>
        <taxon>Bacteria</taxon>
        <taxon>Bacillati</taxon>
        <taxon>Bacillota</taxon>
        <taxon>Bacilli</taxon>
        <taxon>Lactobacillales</taxon>
        <taxon>Streptococcaceae</taxon>
        <taxon>Streptococcus</taxon>
    </lineage>
</organism>
<dbReference type="GO" id="GO:0006310">
    <property type="term" value="P:DNA recombination"/>
    <property type="evidence" value="ECO:0007669"/>
    <property type="project" value="UniProtKB-KW"/>
</dbReference>
<dbReference type="RefSeq" id="WP_157328580.1">
    <property type="nucleotide sequence ID" value="NZ_CP046920.1"/>
</dbReference>
<dbReference type="InterPro" id="IPR013762">
    <property type="entry name" value="Integrase-like_cat_sf"/>
</dbReference>
<sequence length="331" mass="38603">MVKNTTTQNTELLLSKAPNFMSEYVLFHNDSLDNIPTPFYRRLVEIDKFLKFYAREKHTAYVELTLKDLEDLPLDIIQLYIKNSHLKASSMKFMLSTLSVFWNYFTIYSFSLERGKPLFYRHAINEWKVAYSDTYEAIKNNSELISNKPKKEYLNLKEAKKLLDFIDNSFVLTLSTQKKVDNWKKNKERNLAIIALLIGSGISVEEMARLNITDINMKKGEVVISRNNHKHTIKLLDFTIPYITNYVKYRRKWWVVGKNEAALFLNQQKKRGSTNLFTTVIQLINKSCSQTISATILRASHAHIVYEKTHDLSAVKDIQGFKNLNALEKIL</sequence>
<protein>
    <submittedName>
        <fullName evidence="3">Tyrosine-type recombinase/integrase</fullName>
    </submittedName>
</protein>
<evidence type="ECO:0000313" key="4">
    <source>
        <dbReference type="Proteomes" id="UP000503166"/>
    </source>
</evidence>
<geneLocation type="plasmid" evidence="4">
    <name>p_cnu_g2</name>
</geneLocation>
<keyword evidence="1" id="KW-0233">DNA recombination</keyword>
<dbReference type="AlphaFoldDB" id="A0A6G8I2Z1"/>
<dbReference type="InterPro" id="IPR002104">
    <property type="entry name" value="Integrase_catalytic"/>
</dbReference>
<dbReference type="GO" id="GO:0003677">
    <property type="term" value="F:DNA binding"/>
    <property type="evidence" value="ECO:0007669"/>
    <property type="project" value="InterPro"/>
</dbReference>